<evidence type="ECO:0000256" key="1">
    <source>
        <dbReference type="SAM" id="Phobius"/>
    </source>
</evidence>
<protein>
    <submittedName>
        <fullName evidence="2">Uncharacterized protein</fullName>
    </submittedName>
</protein>
<dbReference type="Proteomes" id="UP000552864">
    <property type="component" value="Unassembled WGS sequence"/>
</dbReference>
<evidence type="ECO:0000313" key="3">
    <source>
        <dbReference type="Proteomes" id="UP000552864"/>
    </source>
</evidence>
<keyword evidence="1" id="KW-0472">Membrane</keyword>
<keyword evidence="1" id="KW-1133">Transmembrane helix</keyword>
<accession>A0A847SUG8</accession>
<evidence type="ECO:0000313" key="2">
    <source>
        <dbReference type="EMBL" id="NLR81496.1"/>
    </source>
</evidence>
<dbReference type="RefSeq" id="WP_168741128.1">
    <property type="nucleotide sequence ID" value="NZ_JABAHZ010000006.1"/>
</dbReference>
<feature type="transmembrane region" description="Helical" evidence="1">
    <location>
        <begin position="289"/>
        <end position="309"/>
    </location>
</feature>
<dbReference type="AlphaFoldDB" id="A0A847SUG8"/>
<keyword evidence="1" id="KW-0812">Transmembrane</keyword>
<proteinExistence type="predicted"/>
<sequence>MKYLNPITWLEKMNGAPLDMSDNAAVTLLRKKMLAELALSEGQVLQVAGEWLNKNDLLQLFDRVQSPTQFNYYQQIKADPVLTNFLETGSITGLFTDKPFYKDEAFLAFIAPFYGPLFTTAVLDGIKQREVVTLQYLFANPLLLDAEYMKNSFDSIFHLLREQYQQVEQAKTNLEKNNRYNWKSILPYLDHTQVQLLNALPGNFQEFRSDYGILMINFALLLNSLNRSTAAAEMLHEVSSLKTIAYVQEQLAMYLPQVEEKAGKSVTWGFILDSWLGRKLGQIGKPMEWGIKIGVLVLIVLIFVLGALFEKPRKLPPDIASFEQSSDFDGSRTYHTMKYVVAALEREARKAKLPLEERMTDSIQTGDDPYGPAFMDVVRRQGNEGAAFVLPAFDHNLTQLPEDSDMAYQDPQHRQSVCVFNRVSLSGIVALVQTPDSFYSRYIAEGDSVFLPLPLSLSRIYFYVGTGWDPQRTVRKGMGEVPDYHLKGSFVLSLYNSSTFLRRSCLQFNLDTTYWKTSNRYIPIEVRLFQGQRLQLKQLSDNSNGTEMYEGE</sequence>
<gene>
    <name evidence="2" type="ORF">HGH91_22910</name>
</gene>
<dbReference type="EMBL" id="JABAHZ010000006">
    <property type="protein sequence ID" value="NLR81496.1"/>
    <property type="molecule type" value="Genomic_DNA"/>
</dbReference>
<comment type="caution">
    <text evidence="2">The sequence shown here is derived from an EMBL/GenBank/DDBJ whole genome shotgun (WGS) entry which is preliminary data.</text>
</comment>
<name>A0A847SUG8_9BACT</name>
<organism evidence="2 3">
    <name type="scientific">Chitinophaga eiseniae</name>
    <dbReference type="NCBI Taxonomy" id="634771"/>
    <lineage>
        <taxon>Bacteria</taxon>
        <taxon>Pseudomonadati</taxon>
        <taxon>Bacteroidota</taxon>
        <taxon>Chitinophagia</taxon>
        <taxon>Chitinophagales</taxon>
        <taxon>Chitinophagaceae</taxon>
        <taxon>Chitinophaga</taxon>
    </lineage>
</organism>
<reference evidence="2 3" key="1">
    <citation type="submission" date="2020-04" db="EMBL/GenBank/DDBJ databases">
        <authorList>
            <person name="Yin C."/>
        </authorList>
    </citation>
    <scope>NUCLEOTIDE SEQUENCE [LARGE SCALE GENOMIC DNA]</scope>
    <source>
        <strain evidence="2 3">Ak56</strain>
    </source>
</reference>
<keyword evidence="3" id="KW-1185">Reference proteome</keyword>